<reference evidence="2 3" key="1">
    <citation type="journal article" date="2024" name="Commun. Biol.">
        <title>Comparative genomic analysis of thermophilic fungi reveals convergent evolutionary adaptations and gene losses.</title>
        <authorList>
            <person name="Steindorff A.S."/>
            <person name="Aguilar-Pontes M.V."/>
            <person name="Robinson A.J."/>
            <person name="Andreopoulos B."/>
            <person name="LaButti K."/>
            <person name="Kuo A."/>
            <person name="Mondo S."/>
            <person name="Riley R."/>
            <person name="Otillar R."/>
            <person name="Haridas S."/>
            <person name="Lipzen A."/>
            <person name="Grimwood J."/>
            <person name="Schmutz J."/>
            <person name="Clum A."/>
            <person name="Reid I.D."/>
            <person name="Moisan M.C."/>
            <person name="Butler G."/>
            <person name="Nguyen T.T.M."/>
            <person name="Dewar K."/>
            <person name="Conant G."/>
            <person name="Drula E."/>
            <person name="Henrissat B."/>
            <person name="Hansel C."/>
            <person name="Singer S."/>
            <person name="Hutchinson M.I."/>
            <person name="de Vries R.P."/>
            <person name="Natvig D.O."/>
            <person name="Powell A.J."/>
            <person name="Tsang A."/>
            <person name="Grigoriev I.V."/>
        </authorList>
    </citation>
    <scope>NUCLEOTIDE SEQUENCE [LARGE SCALE GENOMIC DNA]</scope>
    <source>
        <strain evidence="2 3">CBS 494.80</strain>
    </source>
</reference>
<evidence type="ECO:0000256" key="1">
    <source>
        <dbReference type="SAM" id="MobiDB-lite"/>
    </source>
</evidence>
<name>A0ABR4BYB1_9HELO</name>
<dbReference type="Proteomes" id="UP001595075">
    <property type="component" value="Unassembled WGS sequence"/>
</dbReference>
<proteinExistence type="predicted"/>
<feature type="region of interest" description="Disordered" evidence="1">
    <location>
        <begin position="1"/>
        <end position="24"/>
    </location>
</feature>
<dbReference type="EMBL" id="JAZHXI010000017">
    <property type="protein sequence ID" value="KAL2062241.1"/>
    <property type="molecule type" value="Genomic_DNA"/>
</dbReference>
<organism evidence="2 3">
    <name type="scientific">Oculimacula yallundae</name>
    <dbReference type="NCBI Taxonomy" id="86028"/>
    <lineage>
        <taxon>Eukaryota</taxon>
        <taxon>Fungi</taxon>
        <taxon>Dikarya</taxon>
        <taxon>Ascomycota</taxon>
        <taxon>Pezizomycotina</taxon>
        <taxon>Leotiomycetes</taxon>
        <taxon>Helotiales</taxon>
        <taxon>Ploettnerulaceae</taxon>
        <taxon>Oculimacula</taxon>
    </lineage>
</organism>
<evidence type="ECO:0000313" key="3">
    <source>
        <dbReference type="Proteomes" id="UP001595075"/>
    </source>
</evidence>
<sequence>MLHEDDGLPAYHITNSQPRRENCRRDAGSQMWNLCWQWSRSLGHSWKGLPRLWFSLLESQYLCMTTLMVEL</sequence>
<gene>
    <name evidence="2" type="ORF">VTL71DRAFT_6507</name>
</gene>
<accession>A0ABR4BYB1</accession>
<comment type="caution">
    <text evidence="2">The sequence shown here is derived from an EMBL/GenBank/DDBJ whole genome shotgun (WGS) entry which is preliminary data.</text>
</comment>
<protein>
    <submittedName>
        <fullName evidence="2">Uncharacterized protein</fullName>
    </submittedName>
</protein>
<keyword evidence="3" id="KW-1185">Reference proteome</keyword>
<evidence type="ECO:0000313" key="2">
    <source>
        <dbReference type="EMBL" id="KAL2062241.1"/>
    </source>
</evidence>